<evidence type="ECO:0000313" key="3">
    <source>
        <dbReference type="EMBL" id="KYC48302.1"/>
    </source>
</evidence>
<proteinExistence type="predicted"/>
<feature type="transmembrane region" description="Helical" evidence="1">
    <location>
        <begin position="21"/>
        <end position="41"/>
    </location>
</feature>
<keyword evidence="1" id="KW-0472">Membrane</keyword>
<dbReference type="EMBL" id="LNGF01000007">
    <property type="protein sequence ID" value="KYC48302.1"/>
    <property type="molecule type" value="Genomic_DNA"/>
</dbReference>
<name>A0A150J145_9EURY</name>
<dbReference type="EMBL" id="LNGE01000005">
    <property type="protein sequence ID" value="KYC46064.1"/>
    <property type="molecule type" value="Genomic_DNA"/>
</dbReference>
<reference evidence="5 6" key="1">
    <citation type="journal article" date="2016" name="ISME J.">
        <title>Chasing the elusive Euryarchaeota class WSA2: genomes reveal a uniquely fastidious methyl-reducing methanogen.</title>
        <authorList>
            <person name="Nobu M.K."/>
            <person name="Narihiro T."/>
            <person name="Kuroda K."/>
            <person name="Mei R."/>
            <person name="Liu W.T."/>
        </authorList>
    </citation>
    <scope>NUCLEOTIDE SEQUENCE [LARGE SCALE GENOMIC DNA]</scope>
    <source>
        <strain evidence="2">B03fssc0709_Meth_Bin005</strain>
        <strain evidence="3">B15fssc0709_Meth_Bin003</strain>
        <strain evidence="4">BMIXfssc0709_Meth_Bin006</strain>
    </source>
</reference>
<evidence type="ECO:0000313" key="5">
    <source>
        <dbReference type="Proteomes" id="UP000091929"/>
    </source>
</evidence>
<protein>
    <submittedName>
        <fullName evidence="4">Uncharacterized protein</fullName>
    </submittedName>
</protein>
<evidence type="ECO:0000256" key="1">
    <source>
        <dbReference type="SAM" id="Phobius"/>
    </source>
</evidence>
<keyword evidence="1" id="KW-1133">Transmembrane helix</keyword>
<dbReference type="AlphaFoldDB" id="A0A150J145"/>
<comment type="caution">
    <text evidence="4">The sequence shown here is derived from an EMBL/GenBank/DDBJ whole genome shotgun (WGS) entry which is preliminary data.</text>
</comment>
<accession>A0A150IN26</accession>
<organism evidence="4">
    <name type="scientific">Candidatus Methanofastidiosum methylothiophilum</name>
    <dbReference type="NCBI Taxonomy" id="1705564"/>
    <lineage>
        <taxon>Archaea</taxon>
        <taxon>Methanobacteriati</taxon>
        <taxon>Methanobacteriota</taxon>
        <taxon>Stenosarchaea group</taxon>
        <taxon>Candidatus Methanofastidiosia</taxon>
        <taxon>Candidatus Methanofastidiosales</taxon>
        <taxon>Candidatus Methanofastidiosaceae</taxon>
        <taxon>Candidatus Methanofastidiosum</taxon>
    </lineage>
</organism>
<dbReference type="Proteomes" id="UP000091929">
    <property type="component" value="Unassembled WGS sequence"/>
</dbReference>
<keyword evidence="1" id="KW-0812">Transmembrane</keyword>
<evidence type="ECO:0000313" key="2">
    <source>
        <dbReference type="EMBL" id="KYC46064.1"/>
    </source>
</evidence>
<evidence type="ECO:0000313" key="6">
    <source>
        <dbReference type="Proteomes" id="UP000092401"/>
    </source>
</evidence>
<accession>A0A150J145</accession>
<dbReference type="Proteomes" id="UP000092403">
    <property type="component" value="Unassembled WGS sequence"/>
</dbReference>
<accession>A0A150ITP8</accession>
<dbReference type="Proteomes" id="UP000092401">
    <property type="component" value="Unassembled WGS sequence"/>
</dbReference>
<dbReference type="EMBL" id="LNJC01000005">
    <property type="protein sequence ID" value="KYC50971.1"/>
    <property type="molecule type" value="Genomic_DNA"/>
</dbReference>
<feature type="transmembrane region" description="Helical" evidence="1">
    <location>
        <begin position="47"/>
        <end position="66"/>
    </location>
</feature>
<gene>
    <name evidence="2" type="ORF">APG10_00275</name>
    <name evidence="3" type="ORF">APG11_00425</name>
    <name evidence="4" type="ORF">APG12_00394</name>
</gene>
<evidence type="ECO:0000313" key="4">
    <source>
        <dbReference type="EMBL" id="KYC50971.1"/>
    </source>
</evidence>
<sequence>MEPDYYGLKHRRLLEDARRKREDGTILFFSLFFSSLFLFLVGFGLSVILIAAGVIILLMGVLLFIYEDSQSRKLLDKASEMESPSEKKVEKEVESAITDLLIEGISYLMKND</sequence>